<feature type="signal peptide" evidence="13">
    <location>
        <begin position="1"/>
        <end position="22"/>
    </location>
</feature>
<keyword evidence="12" id="KW-0812">Transmembrane</keyword>
<dbReference type="OMA" id="GERTIHP"/>
<evidence type="ECO:0000256" key="13">
    <source>
        <dbReference type="SAM" id="SignalP"/>
    </source>
</evidence>
<feature type="compositionally biased region" description="Basic residues" evidence="11">
    <location>
        <begin position="489"/>
        <end position="517"/>
    </location>
</feature>
<dbReference type="STRING" id="7238.B4IHK2"/>
<keyword evidence="9" id="KW-0807">Transducer</keyword>
<feature type="disulfide bond" evidence="10">
    <location>
        <begin position="54"/>
        <end position="100"/>
    </location>
</feature>
<dbReference type="InterPro" id="IPR000539">
    <property type="entry name" value="Frizzled/Smoothened_7TM"/>
</dbReference>
<feature type="transmembrane region" description="Helical" evidence="12">
    <location>
        <begin position="338"/>
        <end position="359"/>
    </location>
</feature>
<dbReference type="InterPro" id="IPR015526">
    <property type="entry name" value="Frizzled/SFRP"/>
</dbReference>
<feature type="region of interest" description="Disordered" evidence="11">
    <location>
        <begin position="21"/>
        <end position="40"/>
    </location>
</feature>
<evidence type="ECO:0000313" key="15">
    <source>
        <dbReference type="EMBL" id="EDW49353.1"/>
    </source>
</evidence>
<dbReference type="PROSITE" id="PS50038">
    <property type="entry name" value="FZ"/>
    <property type="match status" value="1"/>
</dbReference>
<dbReference type="GO" id="GO:0017147">
    <property type="term" value="F:Wnt-protein binding"/>
    <property type="evidence" value="ECO:0007669"/>
    <property type="project" value="EnsemblMetazoa"/>
</dbReference>
<comment type="caution">
    <text evidence="10">Lacks conserved residue(s) required for the propagation of feature annotation.</text>
</comment>
<dbReference type="SUPFAM" id="SSF63501">
    <property type="entry name" value="Frizzled cysteine-rich domain"/>
    <property type="match status" value="1"/>
</dbReference>
<dbReference type="Gene3D" id="1.20.1070.10">
    <property type="entry name" value="Rhodopsin 7-helix transmembrane proteins"/>
    <property type="match status" value="1"/>
</dbReference>
<dbReference type="Pfam" id="PF01534">
    <property type="entry name" value="Frizzled"/>
    <property type="match status" value="1"/>
</dbReference>
<dbReference type="GO" id="GO:0060070">
    <property type="term" value="P:canonical Wnt signaling pathway"/>
    <property type="evidence" value="ECO:0007669"/>
    <property type="project" value="TreeGrafter"/>
</dbReference>
<keyword evidence="7" id="KW-0675">Receptor</keyword>
<dbReference type="SMART" id="SM01330">
    <property type="entry name" value="Frizzled"/>
    <property type="match status" value="1"/>
</dbReference>
<keyword evidence="12" id="KW-0472">Membrane</keyword>
<organism evidence="16">
    <name type="scientific">Drosophila sechellia</name>
    <name type="common">Fruit fly</name>
    <dbReference type="NCBI Taxonomy" id="7238"/>
    <lineage>
        <taxon>Eukaryota</taxon>
        <taxon>Metazoa</taxon>
        <taxon>Ecdysozoa</taxon>
        <taxon>Arthropoda</taxon>
        <taxon>Hexapoda</taxon>
        <taxon>Insecta</taxon>
        <taxon>Pterygota</taxon>
        <taxon>Neoptera</taxon>
        <taxon>Endopterygota</taxon>
        <taxon>Diptera</taxon>
        <taxon>Brachycera</taxon>
        <taxon>Muscomorpha</taxon>
        <taxon>Ephydroidea</taxon>
        <taxon>Drosophilidae</taxon>
        <taxon>Drosophila</taxon>
        <taxon>Sophophora</taxon>
    </lineage>
</organism>
<dbReference type="HOGENOM" id="CLU_007873_2_1_1"/>
<protein>
    <recommendedName>
        <fullName evidence="1">Frizzled-4</fullName>
    </recommendedName>
</protein>
<dbReference type="EMBL" id="CH480839">
    <property type="protein sequence ID" value="EDW49353.1"/>
    <property type="molecule type" value="Genomic_DNA"/>
</dbReference>
<proteinExistence type="predicted"/>
<evidence type="ECO:0000256" key="8">
    <source>
        <dbReference type="ARBA" id="ARBA00023180"/>
    </source>
</evidence>
<evidence type="ECO:0000256" key="5">
    <source>
        <dbReference type="ARBA" id="ARBA00023040"/>
    </source>
</evidence>
<feature type="transmembrane region" description="Helical" evidence="12">
    <location>
        <begin position="284"/>
        <end position="307"/>
    </location>
</feature>
<keyword evidence="6 10" id="KW-1015">Disulfide bond</keyword>
<evidence type="ECO:0000256" key="10">
    <source>
        <dbReference type="PROSITE-ProRule" id="PRU00090"/>
    </source>
</evidence>
<evidence type="ECO:0000256" key="7">
    <source>
        <dbReference type="ARBA" id="ARBA00023170"/>
    </source>
</evidence>
<feature type="disulfide bond" evidence="10">
    <location>
        <begin position="123"/>
        <end position="147"/>
    </location>
</feature>
<dbReference type="Proteomes" id="UP000001292">
    <property type="component" value="Unassembled WGS sequence"/>
</dbReference>
<dbReference type="PhylomeDB" id="B4IHK2"/>
<name>B4IHK2_DROSE</name>
<dbReference type="GO" id="GO:0005615">
    <property type="term" value="C:extracellular space"/>
    <property type="evidence" value="ECO:0007669"/>
    <property type="project" value="TreeGrafter"/>
</dbReference>
<reference evidence="15 16" key="1">
    <citation type="journal article" date="2007" name="Nature">
        <title>Evolution of genes and genomes on the Drosophila phylogeny.</title>
        <authorList>
            <consortium name="Drosophila 12 Genomes Consortium"/>
            <person name="Clark A.G."/>
            <person name="Eisen M.B."/>
            <person name="Smith D.R."/>
            <person name="Bergman C.M."/>
            <person name="Oliver B."/>
            <person name="Markow T.A."/>
            <person name="Kaufman T.C."/>
            <person name="Kellis M."/>
            <person name="Gelbart W."/>
            <person name="Iyer V.N."/>
            <person name="Pollard D.A."/>
            <person name="Sackton T.B."/>
            <person name="Larracuente A.M."/>
            <person name="Singh N.D."/>
            <person name="Abad J.P."/>
            <person name="Abt D.N."/>
            <person name="Adryan B."/>
            <person name="Aguade M."/>
            <person name="Akashi H."/>
            <person name="Anderson W.W."/>
            <person name="Aquadro C.F."/>
            <person name="Ardell D.H."/>
            <person name="Arguello R."/>
            <person name="Artieri C.G."/>
            <person name="Barbash D.A."/>
            <person name="Barker D."/>
            <person name="Barsanti P."/>
            <person name="Batterham P."/>
            <person name="Batzoglou S."/>
            <person name="Begun D."/>
            <person name="Bhutkar A."/>
            <person name="Blanco E."/>
            <person name="Bosak S.A."/>
            <person name="Bradley R.K."/>
            <person name="Brand A.D."/>
            <person name="Brent M.R."/>
            <person name="Brooks A.N."/>
            <person name="Brown R.H."/>
            <person name="Butlin R.K."/>
            <person name="Caggese C."/>
            <person name="Calvi B.R."/>
            <person name="Bernardo de Carvalho A."/>
            <person name="Caspi A."/>
            <person name="Castrezana S."/>
            <person name="Celniker S.E."/>
            <person name="Chang J.L."/>
            <person name="Chapple C."/>
            <person name="Chatterji S."/>
            <person name="Chinwalla A."/>
            <person name="Civetta A."/>
            <person name="Clifton S.W."/>
            <person name="Comeron J.M."/>
            <person name="Costello J.C."/>
            <person name="Coyne J.A."/>
            <person name="Daub J."/>
            <person name="David R.G."/>
            <person name="Delcher A.L."/>
            <person name="Delehaunty K."/>
            <person name="Do C.B."/>
            <person name="Ebling H."/>
            <person name="Edwards K."/>
            <person name="Eickbush T."/>
            <person name="Evans J.D."/>
            <person name="Filipski A."/>
            <person name="Findeiss S."/>
            <person name="Freyhult E."/>
            <person name="Fulton L."/>
            <person name="Fulton R."/>
            <person name="Garcia A.C."/>
            <person name="Gardiner A."/>
            <person name="Garfield D.A."/>
            <person name="Garvin B.E."/>
            <person name="Gibson G."/>
            <person name="Gilbert D."/>
            <person name="Gnerre S."/>
            <person name="Godfrey J."/>
            <person name="Good R."/>
            <person name="Gotea V."/>
            <person name="Gravely B."/>
            <person name="Greenberg A.J."/>
            <person name="Griffiths-Jones S."/>
            <person name="Gross S."/>
            <person name="Guigo R."/>
            <person name="Gustafson E.A."/>
            <person name="Haerty W."/>
            <person name="Hahn M.W."/>
            <person name="Halligan D.L."/>
            <person name="Halpern A.L."/>
            <person name="Halter G.M."/>
            <person name="Han M.V."/>
            <person name="Heger A."/>
            <person name="Hillier L."/>
            <person name="Hinrichs A.S."/>
            <person name="Holmes I."/>
            <person name="Hoskins R.A."/>
            <person name="Hubisz M.J."/>
            <person name="Hultmark D."/>
            <person name="Huntley M.A."/>
            <person name="Jaffe D.B."/>
            <person name="Jagadeeshan S."/>
            <person name="Jeck W.R."/>
            <person name="Johnson J."/>
            <person name="Jones C.D."/>
            <person name="Jordan W.C."/>
            <person name="Karpen G.H."/>
            <person name="Kataoka E."/>
            <person name="Keightley P.D."/>
            <person name="Kheradpour P."/>
            <person name="Kirkness E.F."/>
            <person name="Koerich L.B."/>
            <person name="Kristiansen K."/>
            <person name="Kudrna D."/>
            <person name="Kulathinal R.J."/>
            <person name="Kumar S."/>
            <person name="Kwok R."/>
            <person name="Lander E."/>
            <person name="Langley C.H."/>
            <person name="Lapoint R."/>
            <person name="Lazzaro B.P."/>
            <person name="Lee S.J."/>
            <person name="Levesque L."/>
            <person name="Li R."/>
            <person name="Lin C.F."/>
            <person name="Lin M.F."/>
            <person name="Lindblad-Toh K."/>
            <person name="Llopart A."/>
            <person name="Long M."/>
            <person name="Low L."/>
            <person name="Lozovsky E."/>
            <person name="Lu J."/>
            <person name="Luo M."/>
            <person name="Machado C.A."/>
            <person name="Makalowski W."/>
            <person name="Marzo M."/>
            <person name="Matsuda M."/>
            <person name="Matzkin L."/>
            <person name="McAllister B."/>
            <person name="McBride C.S."/>
            <person name="McKernan B."/>
            <person name="McKernan K."/>
            <person name="Mendez-Lago M."/>
            <person name="Minx P."/>
            <person name="Mollenhauer M.U."/>
            <person name="Montooth K."/>
            <person name="Mount S.M."/>
            <person name="Mu X."/>
            <person name="Myers E."/>
            <person name="Negre B."/>
            <person name="Newfeld S."/>
            <person name="Nielsen R."/>
            <person name="Noor M.A."/>
            <person name="O'Grady P."/>
            <person name="Pachter L."/>
            <person name="Papaceit M."/>
            <person name="Parisi M.J."/>
            <person name="Parisi M."/>
            <person name="Parts L."/>
            <person name="Pedersen J.S."/>
            <person name="Pesole G."/>
            <person name="Phillippy A.M."/>
            <person name="Ponting C.P."/>
            <person name="Pop M."/>
            <person name="Porcelli D."/>
            <person name="Powell J.R."/>
            <person name="Prohaska S."/>
            <person name="Pruitt K."/>
            <person name="Puig M."/>
            <person name="Quesneville H."/>
            <person name="Ram K.R."/>
            <person name="Rand D."/>
            <person name="Rasmussen M.D."/>
            <person name="Reed L.K."/>
            <person name="Reenan R."/>
            <person name="Reily A."/>
            <person name="Remington K.A."/>
            <person name="Rieger T.T."/>
            <person name="Ritchie M.G."/>
            <person name="Robin C."/>
            <person name="Rogers Y.H."/>
            <person name="Rohde C."/>
            <person name="Rozas J."/>
            <person name="Rubenfield M.J."/>
            <person name="Ruiz A."/>
            <person name="Russo S."/>
            <person name="Salzberg S.L."/>
            <person name="Sanchez-Gracia A."/>
            <person name="Saranga D.J."/>
            <person name="Sato H."/>
            <person name="Schaeffer S.W."/>
            <person name="Schatz M.C."/>
            <person name="Schlenke T."/>
            <person name="Schwartz R."/>
            <person name="Segarra C."/>
            <person name="Singh R.S."/>
            <person name="Sirot L."/>
            <person name="Sirota M."/>
            <person name="Sisneros N.B."/>
            <person name="Smith C.D."/>
            <person name="Smith T.F."/>
            <person name="Spieth J."/>
            <person name="Stage D.E."/>
            <person name="Stark A."/>
            <person name="Stephan W."/>
            <person name="Strausberg R.L."/>
            <person name="Strempel S."/>
            <person name="Sturgill D."/>
            <person name="Sutton G."/>
            <person name="Sutton G.G."/>
            <person name="Tao W."/>
            <person name="Teichmann S."/>
            <person name="Tobari Y.N."/>
            <person name="Tomimura Y."/>
            <person name="Tsolas J.M."/>
            <person name="Valente V.L."/>
            <person name="Venter E."/>
            <person name="Venter J.C."/>
            <person name="Vicario S."/>
            <person name="Vieira F.G."/>
            <person name="Vilella A.J."/>
            <person name="Villasante A."/>
            <person name="Walenz B."/>
            <person name="Wang J."/>
            <person name="Wasserman M."/>
            <person name="Watts T."/>
            <person name="Wilson D."/>
            <person name="Wilson R.K."/>
            <person name="Wing R.A."/>
            <person name="Wolfner M.F."/>
            <person name="Wong A."/>
            <person name="Wong G.K."/>
            <person name="Wu C.I."/>
            <person name="Wu G."/>
            <person name="Yamamoto D."/>
            <person name="Yang H.P."/>
            <person name="Yang S.P."/>
            <person name="Yorke J.A."/>
            <person name="Yoshida K."/>
            <person name="Zdobnov E."/>
            <person name="Zhang P."/>
            <person name="Zhang Y."/>
            <person name="Zimin A.V."/>
            <person name="Baldwin J."/>
            <person name="Abdouelleil A."/>
            <person name="Abdulkadir J."/>
            <person name="Abebe A."/>
            <person name="Abera B."/>
            <person name="Abreu J."/>
            <person name="Acer S.C."/>
            <person name="Aftuck L."/>
            <person name="Alexander A."/>
            <person name="An P."/>
            <person name="Anderson E."/>
            <person name="Anderson S."/>
            <person name="Arachi H."/>
            <person name="Azer M."/>
            <person name="Bachantsang P."/>
            <person name="Barry A."/>
            <person name="Bayul T."/>
            <person name="Berlin A."/>
            <person name="Bessette D."/>
            <person name="Bloom T."/>
            <person name="Blye J."/>
            <person name="Boguslavskiy L."/>
            <person name="Bonnet C."/>
            <person name="Boukhgalter B."/>
            <person name="Bourzgui I."/>
            <person name="Brown A."/>
            <person name="Cahill P."/>
            <person name="Channer S."/>
            <person name="Cheshatsang Y."/>
            <person name="Chuda L."/>
            <person name="Citroen M."/>
            <person name="Collymore A."/>
            <person name="Cooke P."/>
            <person name="Costello M."/>
            <person name="D'Aco K."/>
            <person name="Daza R."/>
            <person name="De Haan G."/>
            <person name="DeGray S."/>
            <person name="DeMaso C."/>
            <person name="Dhargay N."/>
            <person name="Dooley K."/>
            <person name="Dooley E."/>
            <person name="Doricent M."/>
            <person name="Dorje P."/>
            <person name="Dorjee K."/>
            <person name="Dupes A."/>
            <person name="Elong R."/>
            <person name="Falk J."/>
            <person name="Farina A."/>
            <person name="Faro S."/>
            <person name="Ferguson D."/>
            <person name="Fisher S."/>
            <person name="Foley C.D."/>
            <person name="Franke A."/>
            <person name="Friedrich D."/>
            <person name="Gadbois L."/>
            <person name="Gearin G."/>
            <person name="Gearin C.R."/>
            <person name="Giannoukos G."/>
            <person name="Goode T."/>
            <person name="Graham J."/>
            <person name="Grandbois E."/>
            <person name="Grewal S."/>
            <person name="Gyaltsen K."/>
            <person name="Hafez N."/>
            <person name="Hagos B."/>
            <person name="Hall J."/>
            <person name="Henson C."/>
            <person name="Hollinger A."/>
            <person name="Honan T."/>
            <person name="Huard M.D."/>
            <person name="Hughes L."/>
            <person name="Hurhula B."/>
            <person name="Husby M.E."/>
            <person name="Kamat A."/>
            <person name="Kanga B."/>
            <person name="Kashin S."/>
            <person name="Khazanovich D."/>
            <person name="Kisner P."/>
            <person name="Lance K."/>
            <person name="Lara M."/>
            <person name="Lee W."/>
            <person name="Lennon N."/>
            <person name="Letendre F."/>
            <person name="LeVine R."/>
            <person name="Lipovsky A."/>
            <person name="Liu X."/>
            <person name="Liu J."/>
            <person name="Liu S."/>
            <person name="Lokyitsang T."/>
            <person name="Lokyitsang Y."/>
            <person name="Lubonja R."/>
            <person name="Lui A."/>
            <person name="MacDonald P."/>
            <person name="Magnisalis V."/>
            <person name="Maru K."/>
            <person name="Matthews C."/>
            <person name="McCusker W."/>
            <person name="McDonough S."/>
            <person name="Mehta T."/>
            <person name="Meldrim J."/>
            <person name="Meneus L."/>
            <person name="Mihai O."/>
            <person name="Mihalev A."/>
            <person name="Mihova T."/>
            <person name="Mittelman R."/>
            <person name="Mlenga V."/>
            <person name="Montmayeur A."/>
            <person name="Mulrain L."/>
            <person name="Navidi A."/>
            <person name="Naylor J."/>
            <person name="Negash T."/>
            <person name="Nguyen T."/>
            <person name="Nguyen N."/>
            <person name="Nicol R."/>
            <person name="Norbu C."/>
            <person name="Norbu N."/>
            <person name="Novod N."/>
            <person name="O'Neill B."/>
            <person name="Osman S."/>
            <person name="Markiewicz E."/>
            <person name="Oyono O.L."/>
            <person name="Patti C."/>
            <person name="Phunkhang P."/>
            <person name="Pierre F."/>
            <person name="Priest M."/>
            <person name="Raghuraman S."/>
            <person name="Rege F."/>
            <person name="Reyes R."/>
            <person name="Rise C."/>
            <person name="Rogov P."/>
            <person name="Ross K."/>
            <person name="Ryan E."/>
            <person name="Settipalli S."/>
            <person name="Shea T."/>
            <person name="Sherpa N."/>
            <person name="Shi L."/>
            <person name="Shih D."/>
            <person name="Sparrow T."/>
            <person name="Spaulding J."/>
            <person name="Stalker J."/>
            <person name="Stange-Thomann N."/>
            <person name="Stavropoulos S."/>
            <person name="Stone C."/>
            <person name="Strader C."/>
            <person name="Tesfaye S."/>
            <person name="Thomson T."/>
            <person name="Thoulutsang Y."/>
            <person name="Thoulutsang D."/>
            <person name="Topham K."/>
            <person name="Topping I."/>
            <person name="Tsamla T."/>
            <person name="Vassiliev H."/>
            <person name="Vo A."/>
            <person name="Wangchuk T."/>
            <person name="Wangdi T."/>
            <person name="Weiand M."/>
            <person name="Wilkinson J."/>
            <person name="Wilson A."/>
            <person name="Yadav S."/>
            <person name="Young G."/>
            <person name="Yu Q."/>
            <person name="Zembek L."/>
            <person name="Zhong D."/>
            <person name="Zimmer A."/>
            <person name="Zwirko Z."/>
            <person name="Jaffe D.B."/>
            <person name="Alvarez P."/>
            <person name="Brockman W."/>
            <person name="Butler J."/>
            <person name="Chin C."/>
            <person name="Gnerre S."/>
            <person name="Grabherr M."/>
            <person name="Kleber M."/>
            <person name="Mauceli E."/>
            <person name="MacCallum I."/>
        </authorList>
    </citation>
    <scope>NUCLEOTIDE SEQUENCE [LARGE SCALE GENOMIC DNA]</scope>
    <source>
        <strain evidence="16">Rob3c / Tucson 14021-0248.25</strain>
    </source>
</reference>
<keyword evidence="2" id="KW-0217">Developmental protein</keyword>
<evidence type="ECO:0000256" key="9">
    <source>
        <dbReference type="ARBA" id="ARBA00023224"/>
    </source>
</evidence>
<dbReference type="InterPro" id="IPR036790">
    <property type="entry name" value="Frizzled_dom_sf"/>
</dbReference>
<dbReference type="InterPro" id="IPR020067">
    <property type="entry name" value="Frizzled_dom"/>
</dbReference>
<dbReference type="GO" id="GO:0035567">
    <property type="term" value="P:non-canonical Wnt signaling pathway"/>
    <property type="evidence" value="ECO:0007669"/>
    <property type="project" value="TreeGrafter"/>
</dbReference>
<keyword evidence="4 13" id="KW-0732">Signal</keyword>
<evidence type="ECO:0000256" key="4">
    <source>
        <dbReference type="ARBA" id="ARBA00022729"/>
    </source>
</evidence>
<dbReference type="Pfam" id="PF01392">
    <property type="entry name" value="Fz"/>
    <property type="match status" value="1"/>
</dbReference>
<dbReference type="PANTHER" id="PTHR11309:SF99">
    <property type="entry name" value="FRIZZLED-4"/>
    <property type="match status" value="1"/>
</dbReference>
<evidence type="ECO:0000259" key="14">
    <source>
        <dbReference type="PROSITE" id="PS50038"/>
    </source>
</evidence>
<evidence type="ECO:0000256" key="1">
    <source>
        <dbReference type="ARBA" id="ARBA00018149"/>
    </source>
</evidence>
<dbReference type="PRINTS" id="PR00489">
    <property type="entry name" value="FRIZZLED"/>
</dbReference>
<feature type="disulfide bond" evidence="10">
    <location>
        <begin position="46"/>
        <end position="107"/>
    </location>
</feature>
<evidence type="ECO:0000313" key="16">
    <source>
        <dbReference type="Proteomes" id="UP000001292"/>
    </source>
</evidence>
<dbReference type="PANTHER" id="PTHR11309">
    <property type="entry name" value="FRIZZLED"/>
    <property type="match status" value="1"/>
</dbReference>
<dbReference type="Gene3D" id="1.10.2000.10">
    <property type="entry name" value="Frizzled cysteine-rich domain"/>
    <property type="match status" value="1"/>
</dbReference>
<dbReference type="InterPro" id="IPR041765">
    <property type="entry name" value="FZ4_CRD"/>
</dbReference>
<gene>
    <name evidence="15" type="primary">Dsec\GM17477</name>
    <name evidence="15" type="ORF">Dsec_GM17477</name>
</gene>
<keyword evidence="8" id="KW-0325">Glycoprotein</keyword>
<accession>B4IHK2</accession>
<keyword evidence="3" id="KW-0879">Wnt signaling pathway</keyword>
<feature type="transmembrane region" description="Helical" evidence="12">
    <location>
        <begin position="379"/>
        <end position="399"/>
    </location>
</feature>
<keyword evidence="12" id="KW-1133">Transmembrane helix</keyword>
<feature type="chain" id="PRO_5002810686" description="Frizzled-4" evidence="13">
    <location>
        <begin position="23"/>
        <end position="557"/>
    </location>
</feature>
<feature type="domain" description="FZ" evidence="14">
    <location>
        <begin position="46"/>
        <end position="163"/>
    </location>
</feature>
<dbReference type="AlphaFoldDB" id="B4IHK2"/>
<keyword evidence="16" id="KW-1185">Reference proteome</keyword>
<feature type="disulfide bond" evidence="10">
    <location>
        <begin position="119"/>
        <end position="160"/>
    </location>
</feature>
<sequence>MKPTSILCLLVVFLIHPRISKSSTSGNPSASSSSSSPPEIPAFRQCETIRIEMCRKIGYNETSMPNLVGNEMQSDVEYTLQTFAPLIEYDCSSQLKLFLCAAYVPMCTPKAPVHAIGPCRSLCESVRIRCHPVLQGFGFPWPPALDCDKFPRENNHETMCMEGPGELHQPQQEQDLYGLPGQGIPGGLGRWAVLCLGWHRDIRRHSPDSKGHVVIPSNFGGSPAKRSSVKTAQQDLTQNNFVCFVAWGLPAFQTAAVIVARFVDADELLGACFVGNQSDKALQILVATPVFCYWIFGSMNLISGYLVHCRTKEILRNSNALSLQQQLQQLSAHSSSGIGIFLFIYGLACALLLLAVIYEFANIDVWLGSGDTNTPLWPFLLRAFMELMLGICCFAWVLGPSISTLYKRQVSNGKMVKHTSAGAAAGHLDGHSSLRGSHAACNSTVVSYHSVRTSMASVPLPPSPYKLKTSPGAGSISLNQMSNYSLGRSVHHQQRHSPHHHHYHQQQHQHHPHHNQQHHSTSSHRLYYPPGSYASQKYSQHGSYYPHLQHYGNETLL</sequence>
<dbReference type="GO" id="GO:0016020">
    <property type="term" value="C:membrane"/>
    <property type="evidence" value="ECO:0007669"/>
    <property type="project" value="InterPro"/>
</dbReference>
<evidence type="ECO:0000256" key="6">
    <source>
        <dbReference type="ARBA" id="ARBA00023157"/>
    </source>
</evidence>
<dbReference type="SMART" id="SM00063">
    <property type="entry name" value="FRI"/>
    <property type="match status" value="1"/>
</dbReference>
<evidence type="ECO:0000256" key="3">
    <source>
        <dbReference type="ARBA" id="ARBA00022687"/>
    </source>
</evidence>
<feature type="compositionally biased region" description="Low complexity" evidence="11">
    <location>
        <begin position="21"/>
        <end position="37"/>
    </location>
</feature>
<dbReference type="CDD" id="cd07448">
    <property type="entry name" value="CRD_FZ4"/>
    <property type="match status" value="1"/>
</dbReference>
<keyword evidence="5" id="KW-0297">G-protein coupled receptor</keyword>
<evidence type="ECO:0000256" key="12">
    <source>
        <dbReference type="SAM" id="Phobius"/>
    </source>
</evidence>
<evidence type="ECO:0000256" key="2">
    <source>
        <dbReference type="ARBA" id="ARBA00022473"/>
    </source>
</evidence>
<dbReference type="GO" id="GO:0004930">
    <property type="term" value="F:G protein-coupled receptor activity"/>
    <property type="evidence" value="ECO:0007669"/>
    <property type="project" value="UniProtKB-KW"/>
</dbReference>
<evidence type="ECO:0000256" key="11">
    <source>
        <dbReference type="SAM" id="MobiDB-lite"/>
    </source>
</evidence>
<feature type="region of interest" description="Disordered" evidence="11">
    <location>
        <begin position="488"/>
        <end position="533"/>
    </location>
</feature>